<dbReference type="FunFam" id="3.30.50.10:FF:000013">
    <property type="entry name" value="Nuclear receptor subfamily 1 group D member 2"/>
    <property type="match status" value="1"/>
</dbReference>
<feature type="compositionally biased region" description="Low complexity" evidence="11">
    <location>
        <begin position="165"/>
        <end position="178"/>
    </location>
</feature>
<dbReference type="InterPro" id="IPR035500">
    <property type="entry name" value="NHR-like_dom_sf"/>
</dbReference>
<dbReference type="PROSITE" id="PS00031">
    <property type="entry name" value="NUCLEAR_REC_DBD_1"/>
    <property type="match status" value="1"/>
</dbReference>
<evidence type="ECO:0000256" key="7">
    <source>
        <dbReference type="ARBA" id="ARBA00023125"/>
    </source>
</evidence>
<dbReference type="PRINTS" id="PR00047">
    <property type="entry name" value="STROIDFINGER"/>
</dbReference>
<feature type="region of interest" description="Disordered" evidence="11">
    <location>
        <begin position="795"/>
        <end position="823"/>
    </location>
</feature>
<evidence type="ECO:0000259" key="13">
    <source>
        <dbReference type="PROSITE" id="PS51843"/>
    </source>
</evidence>
<dbReference type="InterPro" id="IPR001728">
    <property type="entry name" value="ThyrH_rcpt"/>
</dbReference>
<dbReference type="GO" id="GO:0000978">
    <property type="term" value="F:RNA polymerase II cis-regulatory region sequence-specific DNA binding"/>
    <property type="evidence" value="ECO:0007669"/>
    <property type="project" value="TreeGrafter"/>
</dbReference>
<keyword evidence="4" id="KW-0863">Zinc-finger</keyword>
<feature type="region of interest" description="Disordered" evidence="11">
    <location>
        <begin position="955"/>
        <end position="1004"/>
    </location>
</feature>
<dbReference type="GO" id="GO:0000122">
    <property type="term" value="P:negative regulation of transcription by RNA polymerase II"/>
    <property type="evidence" value="ECO:0007669"/>
    <property type="project" value="TreeGrafter"/>
</dbReference>
<feature type="domain" description="NR LBD" evidence="13">
    <location>
        <begin position="310"/>
        <end position="558"/>
    </location>
</feature>
<dbReference type="PROSITE" id="PS51030">
    <property type="entry name" value="NUCLEAR_REC_DBD_2"/>
    <property type="match status" value="1"/>
</dbReference>
<reference evidence="14" key="1">
    <citation type="journal article" date="2014" name="BMC Genomics">
        <title>Genome-wide identification of nuclear receptor (NR) superfamily genes in the copepod Tigriopus japonicus.</title>
        <authorList>
            <person name="Hwang D.S."/>
            <person name="Lee B.Y."/>
            <person name="Kim H.S."/>
            <person name="Lee M.C."/>
            <person name="Kyung D.H."/>
            <person name="Om A.S."/>
            <person name="Rhee J.S."/>
            <person name="Lee J.S."/>
        </authorList>
    </citation>
    <scope>NUCLEOTIDE SEQUENCE</scope>
</reference>
<evidence type="ECO:0000256" key="5">
    <source>
        <dbReference type="ARBA" id="ARBA00022833"/>
    </source>
</evidence>
<feature type="compositionally biased region" description="Basic and acidic residues" evidence="11">
    <location>
        <begin position="656"/>
        <end position="667"/>
    </location>
</feature>
<feature type="region of interest" description="Disordered" evidence="11">
    <location>
        <begin position="570"/>
        <end position="609"/>
    </location>
</feature>
<dbReference type="Pfam" id="PF00104">
    <property type="entry name" value="Hormone_recep"/>
    <property type="match status" value="1"/>
</dbReference>
<feature type="domain" description="Nuclear receptor" evidence="12">
    <location>
        <begin position="201"/>
        <end position="277"/>
    </location>
</feature>
<dbReference type="InterPro" id="IPR050234">
    <property type="entry name" value="Nuclear_hormone_rcpt_NR1"/>
</dbReference>
<dbReference type="GO" id="GO:0009755">
    <property type="term" value="P:hormone-mediated signaling pathway"/>
    <property type="evidence" value="ECO:0007669"/>
    <property type="project" value="TreeGrafter"/>
</dbReference>
<feature type="region of interest" description="Disordered" evidence="11">
    <location>
        <begin position="692"/>
        <end position="762"/>
    </location>
</feature>
<feature type="compositionally biased region" description="Basic and acidic residues" evidence="11">
    <location>
        <begin position="729"/>
        <end position="740"/>
    </location>
</feature>
<dbReference type="SUPFAM" id="SSF48508">
    <property type="entry name" value="Nuclear receptor ligand-binding domain"/>
    <property type="match status" value="1"/>
</dbReference>
<dbReference type="PANTHER" id="PTHR24082">
    <property type="entry name" value="NUCLEAR HORMONE RECEPTOR"/>
    <property type="match status" value="1"/>
</dbReference>
<sequence length="1004" mass="108937">MSWKENKVRLYTPSDDRILTDKKPDIQDLLLLGQAAVTSLHHPGPSSSSSTSTSISTSSSTLTIASLPSSVPLPSLPTVSTSDSSSPVLSSLTTTPPSALAGVLQPTLPFHPISQPSNGSGIDLSSVDRESPLAFIHPKPPPSEIPSKSNERLSMPPPPPPPLPRGSSGSPPTSVSSTSEEDGYVNAIPNRSDIEFDNNDQVLCRVCGDKASGFHYGVHSCEGCKGFFRRSIQQKIQYRPCTKNQQCNILRINRNRCQYCRLKKCISAGMSRDAVRFGRVPKREKAKILAAMQSSRMKTQESKVLGEMNDDGKIIETIVRAHYDTCDYTRNKMEPFIQNAKTQPSYAVCSGMTCPMKGRPEDSLLEQFSERFMEHVRQVCTFAKLIPGFKCLHHDDQVTLLKSCVFEVLLVRLAGLFENQGLICLNGDIIRKETINQMPPGNAKFLMDSVFDIAQRLNHFRLSDAEIGLYCSVVIITADRPGLRNPELVQKMQNKLKMVLNKILSPQHADQPTIFSELMTMIHDLRTLNTLHTEKFLQQCKVNNAHIATASQQCTRSYLQSTLEHNSRWEGVDRESTGNASPQSSDTHSNTSTEDHNSRRSPIGSVSSSESICASEVSRLTVHDLRVHGSVLMNALTIPSQTSSAATVTITRKRTNLEDPNHGDQSHHVSGVHPASTGASVATISKFKVRKLDSPSDSGIDSPRACQGSSHSTNTSVCSSPRSSSLEEEQARKEAIEEASRANGSSSYQGSSTRSPGREEQHPLLKRALQQPPQPYHNVPVATFQDEVYKPHKKFRRHFPPSDDTPSSSTQSDCRSPMGSTHMGSLLATQLSDPQPRHSLLASTLSKGASMAQEESKRNELLANLILNPTSSTSVTASMKPGLLMCAPTRAGGVSPSPSSVVMSSNGRHIPVPVVPTQSSSLLAALTSKGGPTMDLASTVVPSSKMSQLVAAAEVVESNQQPLNLSTRTPPPPSTTPTSNSGRVMTSSQRPAPAAPHHDIPTEA</sequence>
<dbReference type="GO" id="GO:0030154">
    <property type="term" value="P:cell differentiation"/>
    <property type="evidence" value="ECO:0007669"/>
    <property type="project" value="TreeGrafter"/>
</dbReference>
<evidence type="ECO:0000256" key="1">
    <source>
        <dbReference type="ARBA" id="ARBA00004496"/>
    </source>
</evidence>
<evidence type="ECO:0000256" key="6">
    <source>
        <dbReference type="ARBA" id="ARBA00023015"/>
    </source>
</evidence>
<dbReference type="GO" id="GO:0005737">
    <property type="term" value="C:cytoplasm"/>
    <property type="evidence" value="ECO:0007669"/>
    <property type="project" value="UniProtKB-SubCell"/>
</dbReference>
<dbReference type="PANTHER" id="PTHR24082:SF473">
    <property type="entry name" value="ECDYSONE-INDUCED PROTEIN 75B, ISOFORM B"/>
    <property type="match status" value="1"/>
</dbReference>
<dbReference type="PRINTS" id="PR00398">
    <property type="entry name" value="STRDHORMONER"/>
</dbReference>
<dbReference type="GO" id="GO:0008270">
    <property type="term" value="F:zinc ion binding"/>
    <property type="evidence" value="ECO:0007669"/>
    <property type="project" value="UniProtKB-KW"/>
</dbReference>
<dbReference type="SUPFAM" id="SSF57716">
    <property type="entry name" value="Glucocorticoid receptor-like (DNA-binding domain)"/>
    <property type="match status" value="1"/>
</dbReference>
<feature type="compositionally biased region" description="Polar residues" evidence="11">
    <location>
        <begin position="980"/>
        <end position="990"/>
    </location>
</feature>
<keyword evidence="5" id="KW-0862">Zinc</keyword>
<feature type="region of interest" description="Disordered" evidence="11">
    <location>
        <begin position="39"/>
        <end position="59"/>
    </location>
</feature>
<dbReference type="Gene3D" id="3.30.50.10">
    <property type="entry name" value="Erythroid Transcription Factor GATA-1, subunit A"/>
    <property type="match status" value="1"/>
</dbReference>
<dbReference type="InterPro" id="IPR000536">
    <property type="entry name" value="Nucl_hrmn_rcpt_lig-bd"/>
</dbReference>
<proteinExistence type="evidence at transcript level"/>
<feature type="region of interest" description="Disordered" evidence="11">
    <location>
        <begin position="132"/>
        <end position="185"/>
    </location>
</feature>
<feature type="compositionally biased region" description="Low complexity" evidence="11">
    <location>
        <begin position="145"/>
        <end position="154"/>
    </location>
</feature>
<feature type="compositionally biased region" description="Polar residues" evidence="11">
    <location>
        <begin position="577"/>
        <end position="592"/>
    </location>
</feature>
<dbReference type="InterPro" id="IPR013088">
    <property type="entry name" value="Znf_NHR/GATA"/>
</dbReference>
<feature type="compositionally biased region" description="Low complexity" evidence="11">
    <location>
        <begin position="709"/>
        <end position="720"/>
    </location>
</feature>
<dbReference type="GO" id="GO:0045944">
    <property type="term" value="P:positive regulation of transcription by RNA polymerase II"/>
    <property type="evidence" value="ECO:0007669"/>
    <property type="project" value="TreeGrafter"/>
</dbReference>
<dbReference type="SMART" id="SM00399">
    <property type="entry name" value="ZnF_C4"/>
    <property type="match status" value="1"/>
</dbReference>
<feature type="compositionally biased region" description="Low complexity" evidence="11">
    <location>
        <begin position="802"/>
        <end position="813"/>
    </location>
</feature>
<feature type="compositionally biased region" description="Low complexity" evidence="11">
    <location>
        <begin position="741"/>
        <end position="755"/>
    </location>
</feature>
<feature type="compositionally biased region" description="Low complexity" evidence="11">
    <location>
        <begin position="45"/>
        <end position="59"/>
    </location>
</feature>
<dbReference type="SMART" id="SM00430">
    <property type="entry name" value="HOLI"/>
    <property type="match status" value="1"/>
</dbReference>
<keyword evidence="8" id="KW-0804">Transcription</keyword>
<evidence type="ECO:0000256" key="11">
    <source>
        <dbReference type="SAM" id="MobiDB-lite"/>
    </source>
</evidence>
<dbReference type="InterPro" id="IPR001628">
    <property type="entry name" value="Znf_hrmn_rcpt"/>
</dbReference>
<dbReference type="PROSITE" id="PS51843">
    <property type="entry name" value="NR_LBD"/>
    <property type="match status" value="1"/>
</dbReference>
<feature type="compositionally biased region" description="Low complexity" evidence="11">
    <location>
        <begin position="600"/>
        <end position="609"/>
    </location>
</feature>
<keyword evidence="6" id="KW-0805">Transcription regulation</keyword>
<evidence type="ECO:0000313" key="14">
    <source>
        <dbReference type="EMBL" id="AID52828.1"/>
    </source>
</evidence>
<feature type="compositionally biased region" description="Pro residues" evidence="11">
    <location>
        <begin position="155"/>
        <end position="164"/>
    </location>
</feature>
<keyword evidence="10" id="KW-0539">Nucleus</keyword>
<evidence type="ECO:0000256" key="3">
    <source>
        <dbReference type="ARBA" id="ARBA00022723"/>
    </source>
</evidence>
<dbReference type="AlphaFoldDB" id="A0A0A7CK26"/>
<dbReference type="PRINTS" id="PR00546">
    <property type="entry name" value="THYROIDHORMR"/>
</dbReference>
<protein>
    <submittedName>
        <fullName evidence="14">Ecdysone-induced protein 75B</fullName>
    </submittedName>
</protein>
<keyword evidence="3" id="KW-0479">Metal-binding</keyword>
<accession>A0A0A7CK26</accession>
<name>A0A0A7CK26_TIGJA</name>
<dbReference type="InterPro" id="IPR001723">
    <property type="entry name" value="Nuclear_hrmn_rcpt"/>
</dbReference>
<dbReference type="GO" id="GO:0004879">
    <property type="term" value="F:nuclear receptor activity"/>
    <property type="evidence" value="ECO:0007669"/>
    <property type="project" value="InterPro"/>
</dbReference>
<dbReference type="CDD" id="cd07166">
    <property type="entry name" value="NR_DBD_REV_ERB"/>
    <property type="match status" value="1"/>
</dbReference>
<evidence type="ECO:0000256" key="8">
    <source>
        <dbReference type="ARBA" id="ARBA00023163"/>
    </source>
</evidence>
<evidence type="ECO:0000256" key="4">
    <source>
        <dbReference type="ARBA" id="ARBA00022771"/>
    </source>
</evidence>
<evidence type="ECO:0000256" key="2">
    <source>
        <dbReference type="ARBA" id="ARBA00008092"/>
    </source>
</evidence>
<comment type="similarity">
    <text evidence="2">Belongs to the nuclear hormone receptor family. NR1 subfamily.</text>
</comment>
<keyword evidence="9" id="KW-0675">Receptor</keyword>
<dbReference type="EMBL" id="KJ664191">
    <property type="protein sequence ID" value="AID52828.1"/>
    <property type="molecule type" value="mRNA"/>
</dbReference>
<gene>
    <name evidence="14" type="primary">E75C</name>
</gene>
<evidence type="ECO:0000256" key="9">
    <source>
        <dbReference type="ARBA" id="ARBA00023170"/>
    </source>
</evidence>
<evidence type="ECO:0000256" key="10">
    <source>
        <dbReference type="ARBA" id="ARBA00023242"/>
    </source>
</evidence>
<keyword evidence="7" id="KW-0238">DNA-binding</keyword>
<organism evidence="14">
    <name type="scientific">Tigriopus japonicus</name>
    <name type="common">Copepod</name>
    <dbReference type="NCBI Taxonomy" id="158387"/>
    <lineage>
        <taxon>Eukaryota</taxon>
        <taxon>Metazoa</taxon>
        <taxon>Ecdysozoa</taxon>
        <taxon>Arthropoda</taxon>
        <taxon>Crustacea</taxon>
        <taxon>Multicrustacea</taxon>
        <taxon>Hexanauplia</taxon>
        <taxon>Copepoda</taxon>
        <taxon>Harpacticoida</taxon>
        <taxon>Harpacticidae</taxon>
        <taxon>Tigriopus</taxon>
    </lineage>
</organism>
<evidence type="ECO:0000259" key="12">
    <source>
        <dbReference type="PROSITE" id="PS51030"/>
    </source>
</evidence>
<dbReference type="Pfam" id="PF00105">
    <property type="entry name" value="zf-C4"/>
    <property type="match status" value="1"/>
</dbReference>
<comment type="subcellular location">
    <subcellularLocation>
        <location evidence="1">Cytoplasm</location>
    </subcellularLocation>
</comment>
<dbReference type="Gene3D" id="1.10.565.10">
    <property type="entry name" value="Retinoid X Receptor"/>
    <property type="match status" value="1"/>
</dbReference>
<feature type="region of interest" description="Disordered" evidence="11">
    <location>
        <begin position="656"/>
        <end position="677"/>
    </location>
</feature>
<reference evidence="14" key="2">
    <citation type="submission" date="2014-03" db="EMBL/GenBank/DDBJ databases">
        <authorList>
            <person name="Lee J.-S."/>
            <person name="Hwang D.-S."/>
        </authorList>
    </citation>
    <scope>NUCLEOTIDE SEQUENCE</scope>
</reference>